<sequence>MEPRAVAEAVETGKEDVIMEALRSYNQEWLLPELEANRPPPSADADPTPLWI</sequence>
<reference evidence="1" key="2">
    <citation type="submission" date="2025-08" db="UniProtKB">
        <authorList>
            <consortium name="Ensembl"/>
        </authorList>
    </citation>
    <scope>IDENTIFICATION</scope>
</reference>
<protein>
    <submittedName>
        <fullName evidence="1">RIC8 guanine nucleotide exchange factor A</fullName>
    </submittedName>
</protein>
<evidence type="ECO:0000313" key="2">
    <source>
        <dbReference type="Proteomes" id="UP000001073"/>
    </source>
</evidence>
<gene>
    <name evidence="1" type="primary">RIC8A</name>
</gene>
<name>A0A2I3G3L4_NOMLE</name>
<dbReference type="GeneTree" id="ENSGT00390000014700"/>
<dbReference type="AlphaFoldDB" id="A0A2I3G3L4"/>
<dbReference type="EMBL" id="ADFV01135110">
    <property type="status" value="NOT_ANNOTATED_CDS"/>
    <property type="molecule type" value="Genomic_DNA"/>
</dbReference>
<organism evidence="1 2">
    <name type="scientific">Nomascus leucogenys</name>
    <name type="common">Northern white-cheeked gibbon</name>
    <name type="synonym">Hylobates leucogenys</name>
    <dbReference type="NCBI Taxonomy" id="61853"/>
    <lineage>
        <taxon>Eukaryota</taxon>
        <taxon>Metazoa</taxon>
        <taxon>Chordata</taxon>
        <taxon>Craniata</taxon>
        <taxon>Vertebrata</taxon>
        <taxon>Euteleostomi</taxon>
        <taxon>Mammalia</taxon>
        <taxon>Eutheria</taxon>
        <taxon>Euarchontoglires</taxon>
        <taxon>Primates</taxon>
        <taxon>Haplorrhini</taxon>
        <taxon>Catarrhini</taxon>
        <taxon>Hylobatidae</taxon>
        <taxon>Nomascus</taxon>
    </lineage>
</organism>
<evidence type="ECO:0000313" key="1">
    <source>
        <dbReference type="Ensembl" id="ENSNLEP00000026717.1"/>
    </source>
</evidence>
<reference evidence="1 2" key="1">
    <citation type="submission" date="2012-10" db="EMBL/GenBank/DDBJ databases">
        <authorList>
            <consortium name="Gibbon Genome Sequencing Consortium"/>
        </authorList>
    </citation>
    <scope>NUCLEOTIDE SEQUENCE [LARGE SCALE GENOMIC DNA]</scope>
</reference>
<proteinExistence type="predicted"/>
<dbReference type="Ensembl" id="ENSNLET00000035750.1">
    <property type="protein sequence ID" value="ENSNLEP00000026717.1"/>
    <property type="gene ID" value="ENSNLEG00000015582.3"/>
</dbReference>
<keyword evidence="2" id="KW-1185">Reference proteome</keyword>
<accession>A0A2I3G3L4</accession>
<dbReference type="Proteomes" id="UP000001073">
    <property type="component" value="Chromosome 21"/>
</dbReference>
<reference evidence="1" key="3">
    <citation type="submission" date="2025-09" db="UniProtKB">
        <authorList>
            <consortium name="Ensembl"/>
        </authorList>
    </citation>
    <scope>IDENTIFICATION</scope>
</reference>